<sequence length="102" mass="11647">MGHTAQKQHTVTGHHALNEWRHNVDKLNKAQNADAERVQKVTRNAVEIRRIESRSERIKQFQVTIRQGASIKNDKGVVHSNHQMAANLERSEEVDFAVKAES</sequence>
<reference evidence="1 2" key="1">
    <citation type="submission" date="2016-10" db="EMBL/GenBank/DDBJ databases">
        <title>Genome sequence of the ascomycete fungus Penicillium subrubescens.</title>
        <authorList>
            <person name="De Vries R.P."/>
            <person name="Peng M."/>
            <person name="Dilokpimol A."/>
            <person name="Hilden K."/>
            <person name="Makela M.R."/>
            <person name="Grigoriev I."/>
            <person name="Riley R."/>
            <person name="Granchi Z."/>
        </authorList>
    </citation>
    <scope>NUCLEOTIDE SEQUENCE [LARGE SCALE GENOMIC DNA]</scope>
    <source>
        <strain evidence="1 2">CBS 132785</strain>
    </source>
</reference>
<gene>
    <name evidence="1" type="ORF">PENSUB_478</name>
</gene>
<protein>
    <submittedName>
        <fullName evidence="1">Uncharacterized protein</fullName>
    </submittedName>
</protein>
<dbReference type="AlphaFoldDB" id="A0A1Q5UN61"/>
<dbReference type="OrthoDB" id="10425658at2759"/>
<proteinExistence type="predicted"/>
<name>A0A1Q5UN61_9EURO</name>
<comment type="caution">
    <text evidence="1">The sequence shown here is derived from an EMBL/GenBank/DDBJ whole genome shotgun (WGS) entry which is preliminary data.</text>
</comment>
<dbReference type="Proteomes" id="UP000186955">
    <property type="component" value="Unassembled WGS sequence"/>
</dbReference>
<keyword evidence="2" id="KW-1185">Reference proteome</keyword>
<evidence type="ECO:0000313" key="2">
    <source>
        <dbReference type="Proteomes" id="UP000186955"/>
    </source>
</evidence>
<accession>A0A1Q5UN61</accession>
<organism evidence="1 2">
    <name type="scientific">Penicillium subrubescens</name>
    <dbReference type="NCBI Taxonomy" id="1316194"/>
    <lineage>
        <taxon>Eukaryota</taxon>
        <taxon>Fungi</taxon>
        <taxon>Dikarya</taxon>
        <taxon>Ascomycota</taxon>
        <taxon>Pezizomycotina</taxon>
        <taxon>Eurotiomycetes</taxon>
        <taxon>Eurotiomycetidae</taxon>
        <taxon>Eurotiales</taxon>
        <taxon>Aspergillaceae</taxon>
        <taxon>Penicillium</taxon>
    </lineage>
</organism>
<evidence type="ECO:0000313" key="1">
    <source>
        <dbReference type="EMBL" id="OKP13903.1"/>
    </source>
</evidence>
<dbReference type="EMBL" id="MNBE01000123">
    <property type="protein sequence ID" value="OKP13903.1"/>
    <property type="molecule type" value="Genomic_DNA"/>
</dbReference>